<dbReference type="Pfam" id="PF09972">
    <property type="entry name" value="DUF2207"/>
    <property type="match status" value="1"/>
</dbReference>
<name>A0A0M2R621_9PROT</name>
<feature type="region of interest" description="Disordered" evidence="1">
    <location>
        <begin position="595"/>
        <end position="630"/>
    </location>
</feature>
<evidence type="ECO:0000259" key="4">
    <source>
        <dbReference type="Pfam" id="PF20990"/>
    </source>
</evidence>
<proteinExistence type="predicted"/>
<dbReference type="PATRIC" id="fig|1549748.8.peg.3832"/>
<keyword evidence="6" id="KW-1185">Reference proteome</keyword>
<dbReference type="InterPro" id="IPR048389">
    <property type="entry name" value="YciQ-like_C"/>
</dbReference>
<feature type="transmembrane region" description="Helical" evidence="2">
    <location>
        <begin position="406"/>
        <end position="429"/>
    </location>
</feature>
<feature type="compositionally biased region" description="Gly residues" evidence="1">
    <location>
        <begin position="613"/>
        <end position="630"/>
    </location>
</feature>
<organism evidence="5 6">
    <name type="scientific">Kiloniella litopenaei</name>
    <dbReference type="NCBI Taxonomy" id="1549748"/>
    <lineage>
        <taxon>Bacteria</taxon>
        <taxon>Pseudomonadati</taxon>
        <taxon>Pseudomonadota</taxon>
        <taxon>Alphaproteobacteria</taxon>
        <taxon>Rhodospirillales</taxon>
        <taxon>Kiloniellaceae</taxon>
        <taxon>Kiloniella</taxon>
    </lineage>
</organism>
<keyword evidence="2" id="KW-1133">Transmembrane helix</keyword>
<protein>
    <recommendedName>
        <fullName evidence="7">Transmembrane signal peptide protein</fullName>
    </recommendedName>
</protein>
<dbReference type="EMBL" id="LANI01000005">
    <property type="protein sequence ID" value="KKJ77322.1"/>
    <property type="molecule type" value="Genomic_DNA"/>
</dbReference>
<evidence type="ECO:0000256" key="2">
    <source>
        <dbReference type="SAM" id="Phobius"/>
    </source>
</evidence>
<feature type="transmembrane region" description="Helical" evidence="2">
    <location>
        <begin position="473"/>
        <end position="491"/>
    </location>
</feature>
<dbReference type="InterPro" id="IPR018702">
    <property type="entry name" value="DUF2207"/>
</dbReference>
<feature type="domain" description="Predicted membrane protein YciQ-like C-terminal" evidence="4">
    <location>
        <begin position="260"/>
        <end position="554"/>
    </location>
</feature>
<evidence type="ECO:0008006" key="7">
    <source>
        <dbReference type="Google" id="ProtNLM"/>
    </source>
</evidence>
<sequence>MLVLAPSVVLADERIKLFVSDIVVREDSSLKVTETITVRAEGQNIRRGIYRDFPTKYEIQGKRYSVGFILVSVKRDGRNEPYHTENLSNGMRIYMGRSDYFLPVGEYTYEITYITDRQLTHLETMDELYWNVTGNGWEFPIDKVVANVYLPRGAEVLQSIGYTGYFGDDGGDYQSSLRTDGVSFETTRPLSASEGLTIAAAWPTGFVYVPDSYEQAQYYLEDNASFLIGLVTLVIVTVYYAVVWFLAGRDPAAGIVIPLFEGPKGISPAAAGYLSHLGFRKGYSKKTAFVVALTSLATKGYITIDQSKSDYTLLRTEKDDLDSLPRGEWTIIDRLLPDPGDEYKLKRKYDSRFASVVDSFGGEVSSEYGSGYFTANTGKWLIGFLIGLGGIIMSLAYAGGDLIIPALFFMAFFGIFSGIVLPPLCRALSGKMEKSGLSKNIAALLPLSIFLVIPYCSLSVGELVTDQAFSAENYSVVLLIFTVTLVFSYLMEAPSIKGQKILDQLEGYKLYLSVAEGERLEAIGPEPDFNEHVFEEHLSFAMALGVEDQWSQRLQNYLTVMNQAPMDYKPRWYSGDSFSRSSSSIASGLTSGIGHTISSASSPPSSSSSSSSSGGGSSGGGGGGGGGGGW</sequence>
<feature type="transmembrane region" description="Helical" evidence="2">
    <location>
        <begin position="380"/>
        <end position="400"/>
    </location>
</feature>
<evidence type="ECO:0000259" key="3">
    <source>
        <dbReference type="Pfam" id="PF09972"/>
    </source>
</evidence>
<dbReference type="Proteomes" id="UP000034491">
    <property type="component" value="Unassembled WGS sequence"/>
</dbReference>
<evidence type="ECO:0000313" key="5">
    <source>
        <dbReference type="EMBL" id="KKJ77322.1"/>
    </source>
</evidence>
<feature type="domain" description="DUF2207" evidence="3">
    <location>
        <begin position="14"/>
        <end position="202"/>
    </location>
</feature>
<keyword evidence="2" id="KW-0812">Transmembrane</keyword>
<dbReference type="STRING" id="1549748.WH95_09065"/>
<evidence type="ECO:0000313" key="6">
    <source>
        <dbReference type="Proteomes" id="UP000034491"/>
    </source>
</evidence>
<dbReference type="AlphaFoldDB" id="A0A0M2R621"/>
<gene>
    <name evidence="5" type="ORF">WH95_09065</name>
</gene>
<feature type="transmembrane region" description="Helical" evidence="2">
    <location>
        <begin position="441"/>
        <end position="461"/>
    </location>
</feature>
<accession>A0A0M2R621</accession>
<comment type="caution">
    <text evidence="5">The sequence shown here is derived from an EMBL/GenBank/DDBJ whole genome shotgun (WGS) entry which is preliminary data.</text>
</comment>
<feature type="transmembrane region" description="Helical" evidence="2">
    <location>
        <begin position="226"/>
        <end position="247"/>
    </location>
</feature>
<keyword evidence="2" id="KW-0472">Membrane</keyword>
<evidence type="ECO:0000256" key="1">
    <source>
        <dbReference type="SAM" id="MobiDB-lite"/>
    </source>
</evidence>
<feature type="compositionally biased region" description="Low complexity" evidence="1">
    <location>
        <begin position="595"/>
        <end position="612"/>
    </location>
</feature>
<reference evidence="5 6" key="1">
    <citation type="submission" date="2015-03" db="EMBL/GenBank/DDBJ databases">
        <title>Genome sequence of Kiloniella sp. P1-1, isolated from the gut microflora of Pacific white shrimp, Penaeus vannamei.</title>
        <authorList>
            <person name="Shao Z."/>
            <person name="Wang L."/>
            <person name="Li X."/>
        </authorList>
    </citation>
    <scope>NUCLEOTIDE SEQUENCE [LARGE SCALE GENOMIC DNA]</scope>
    <source>
        <strain evidence="5 6">P1-1</strain>
    </source>
</reference>
<dbReference type="Pfam" id="PF20990">
    <property type="entry name" value="DUF2207_C"/>
    <property type="match status" value="1"/>
</dbReference>